<keyword evidence="4" id="KW-1185">Reference proteome</keyword>
<dbReference type="KEGG" id="cex:CSE_04350"/>
<organism evidence="3 4">
    <name type="scientific">Caldisericum exile (strain DSM 21853 / NBRC 104410 / AZM16c01)</name>
    <dbReference type="NCBI Taxonomy" id="511051"/>
    <lineage>
        <taxon>Bacteria</taxon>
        <taxon>Pseudomonadati</taxon>
        <taxon>Caldisericota/Cryosericota group</taxon>
        <taxon>Caldisericota</taxon>
        <taxon>Caldisericia</taxon>
        <taxon>Caldisericales</taxon>
        <taxon>Caldisericaceae</taxon>
        <taxon>Caldisericum</taxon>
    </lineage>
</organism>
<evidence type="ECO:0000256" key="1">
    <source>
        <dbReference type="ARBA" id="ARBA00022676"/>
    </source>
</evidence>
<dbReference type="PANTHER" id="PTHR12526:SF629">
    <property type="entry name" value="TEICHURONIC ACID BIOSYNTHESIS GLYCOSYLTRANSFERASE TUAH-RELATED"/>
    <property type="match status" value="1"/>
</dbReference>
<dbReference type="Gene3D" id="3.40.50.11010">
    <property type="match status" value="1"/>
</dbReference>
<dbReference type="Gene3D" id="3.40.50.2000">
    <property type="entry name" value="Glycogen Phosphorylase B"/>
    <property type="match status" value="1"/>
</dbReference>
<dbReference type="GO" id="GO:0016757">
    <property type="term" value="F:glycosyltransferase activity"/>
    <property type="evidence" value="ECO:0007669"/>
    <property type="project" value="UniProtKB-KW"/>
</dbReference>
<evidence type="ECO:0000313" key="4">
    <source>
        <dbReference type="Proteomes" id="UP000004793"/>
    </source>
</evidence>
<dbReference type="SUPFAM" id="SSF53756">
    <property type="entry name" value="UDP-Glycosyltransferase/glycogen phosphorylase"/>
    <property type="match status" value="1"/>
</dbReference>
<dbReference type="OrthoDB" id="9816564at2"/>
<reference evidence="3 4" key="1">
    <citation type="submission" date="2011-01" db="EMBL/GenBank/DDBJ databases">
        <title>Whole genome sequence of Caldisericum exile AZM16c01.</title>
        <authorList>
            <person name="Narita-Yamada S."/>
            <person name="Kawakoshi A."/>
            <person name="Nakamura S."/>
            <person name="Sasagawa M."/>
            <person name="Fukada J."/>
            <person name="Sekine M."/>
            <person name="Kato Y."/>
            <person name="Fukai R."/>
            <person name="Sasaki K."/>
            <person name="Hanamaki A."/>
            <person name="Narita H."/>
            <person name="Konno Y."/>
            <person name="Mori K."/>
            <person name="Yamazaki S."/>
            <person name="Suzuki K."/>
            <person name="Fujita N."/>
        </authorList>
    </citation>
    <scope>NUCLEOTIDE SEQUENCE [LARGE SCALE GENOMIC DNA]</scope>
    <source>
        <strain evidence="4">DSM 21853 / NBRC 104410 / AZM16c01</strain>
    </source>
</reference>
<sequence length="376" mass="43610">MDRDILFLSSNRYGDFPSRKTRFSKYLSENGFRVVYVDSPHTYLAYLKSGFKVENRGKIEQISHNFYVLRSFPIFPFFKKYRVFNKLDEEIYFRSIVSSLKEISFKPLLIFSYLPFFPETIMHFKAKTIYDCVDDHASFGGLVNRQFVNELEKKMVQVSDIVITTGNKFLKDKLRKFGKDPIQIPNGVDYPLFSKWLQIKDTLKIKKQIVYVGAIASWFDIELVKFLLETLPDFEVLLIGFNSVDISQLLKERNIKFLGKLPQDQFAPILWESAVGIIPFKINDLTKNIDPLKIYEYLAAGVPVVSTPVGNVSNLPVYVASTKEDFVEKIKIAVNEDSIEKRIKRTLDAKEYSWEKRSLQILRIVEDLLSGHSQDG</sequence>
<evidence type="ECO:0000256" key="2">
    <source>
        <dbReference type="ARBA" id="ARBA00022679"/>
    </source>
</evidence>
<name>A0A7U6GDU4_CALEA</name>
<dbReference type="Proteomes" id="UP000004793">
    <property type="component" value="Chromosome"/>
</dbReference>
<protein>
    <recommendedName>
        <fullName evidence="5">Glycosyltransferase family 1 protein</fullName>
    </recommendedName>
</protein>
<keyword evidence="2" id="KW-0808">Transferase</keyword>
<keyword evidence="1" id="KW-0328">Glycosyltransferase</keyword>
<proteinExistence type="predicted"/>
<dbReference type="EMBL" id="AP012051">
    <property type="protein sequence ID" value="BAL80561.1"/>
    <property type="molecule type" value="Genomic_DNA"/>
</dbReference>
<evidence type="ECO:0008006" key="5">
    <source>
        <dbReference type="Google" id="ProtNLM"/>
    </source>
</evidence>
<dbReference type="Pfam" id="PF13692">
    <property type="entry name" value="Glyco_trans_1_4"/>
    <property type="match status" value="1"/>
</dbReference>
<gene>
    <name evidence="3" type="ordered locus">CSE_04350</name>
</gene>
<accession>A0A7U6GDU4</accession>
<dbReference type="AlphaFoldDB" id="A0A7U6GDU4"/>
<dbReference type="RefSeq" id="WP_014452967.1">
    <property type="nucleotide sequence ID" value="NC_017096.1"/>
</dbReference>
<dbReference type="PANTHER" id="PTHR12526">
    <property type="entry name" value="GLYCOSYLTRANSFERASE"/>
    <property type="match status" value="1"/>
</dbReference>
<evidence type="ECO:0000313" key="3">
    <source>
        <dbReference type="EMBL" id="BAL80561.1"/>
    </source>
</evidence>